<protein>
    <submittedName>
        <fullName evidence="2">Uncharacterized protein</fullName>
    </submittedName>
</protein>
<reference evidence="2 3" key="1">
    <citation type="journal article" date="2024" name="J Genomics">
        <title>Draft genome sequencing and assembly of Favolaschia claudopus CIRM-BRFM 2984 isolated from oak limbs.</title>
        <authorList>
            <person name="Navarro D."/>
            <person name="Drula E."/>
            <person name="Chaduli D."/>
            <person name="Cazenave R."/>
            <person name="Ahrendt S."/>
            <person name="Wang J."/>
            <person name="Lipzen A."/>
            <person name="Daum C."/>
            <person name="Barry K."/>
            <person name="Grigoriev I.V."/>
            <person name="Favel A."/>
            <person name="Rosso M.N."/>
            <person name="Martin F."/>
        </authorList>
    </citation>
    <scope>NUCLEOTIDE SEQUENCE [LARGE SCALE GENOMIC DNA]</scope>
    <source>
        <strain evidence="2 3">CIRM-BRFM 2984</strain>
    </source>
</reference>
<evidence type="ECO:0000313" key="3">
    <source>
        <dbReference type="Proteomes" id="UP001362999"/>
    </source>
</evidence>
<dbReference type="EMBL" id="JAWWNJ010000005">
    <property type="protein sequence ID" value="KAK7056150.1"/>
    <property type="molecule type" value="Genomic_DNA"/>
</dbReference>
<feature type="compositionally biased region" description="Basic and acidic residues" evidence="1">
    <location>
        <begin position="609"/>
        <end position="641"/>
    </location>
</feature>
<accession>A0AAW0DX98</accession>
<keyword evidence="3" id="KW-1185">Reference proteome</keyword>
<sequence>MTLKGAGARKRARQGLPPVKPGKPGWVHGSKLAFFEGFVADYKTAAEIKQTGKFYERIGQRYLAKYGYNTPWEGDLDEDQDIADDVDEDEDVDSLPKEEADARAEYFKTLKSKIGVWYNTKYGGSVERKEQPVKFTTVFDKPQLAPPVPTKPRLEHYYSQRFYHERVKHRVTARWEAVSRLPNPPKEITVRNLVTKECWEAESDEFKAEVKQALEKEYEASKAAHAIAVAAEAPKKPEEYSIALNNAAYYLQPFADAVRERFGMNVAILLCGPIADRGGTIEMRSIHSGTTNGLVPRIWSDYDRGGFDAAQRSFVNFSHECFTEEECRARSLEQVSAPRAQGDDDDEGNSGEENQSPPTSGGEGASGVRSSTGSSGEGSVGATPTNAAAATPTVSDPPHPQEPPPITPQTTVITPLIDPPANPPTPHPVSQTEQPAATSTFTITPSSNPIDASDLGLGLSLTDGPFGDDMYRLDGIFEGMPQGGFNFNRLMPSDFTLGDFEKELTIGRALKAELRQLPADDYQTQLNLLREMSAEDLQGANDMARDRLFFARLQRGMTAKDALNLSSDPEDDEIVARKEKAGAQPKRTRPMASGDKDLGVEGPTPAEQAVRDEDRDPGDERRTTPERASDEGRTTPERASDEPPSSWWDIQDMGPWTSELVSAFKGFSRGRTWGGKKWEKCVMMLVEFERLNGFQDKGGLKAPCKEERPEEVADFMQRHRAWGAPFAIKTDIGGRAVEGSFSGRWWVWWGAGQPAARMEGEEWANAQDLREEDWTEMGQ</sequence>
<name>A0AAW0DX98_9AGAR</name>
<dbReference type="Proteomes" id="UP001362999">
    <property type="component" value="Unassembled WGS sequence"/>
</dbReference>
<proteinExistence type="predicted"/>
<gene>
    <name evidence="2" type="ORF">R3P38DRAFT_3170826</name>
</gene>
<feature type="compositionally biased region" description="Pro residues" evidence="1">
    <location>
        <begin position="395"/>
        <end position="407"/>
    </location>
</feature>
<feature type="region of interest" description="Disordered" evidence="1">
    <location>
        <begin position="332"/>
        <end position="452"/>
    </location>
</feature>
<dbReference type="AlphaFoldDB" id="A0AAW0DX98"/>
<feature type="region of interest" description="Disordered" evidence="1">
    <location>
        <begin position="578"/>
        <end position="652"/>
    </location>
</feature>
<feature type="region of interest" description="Disordered" evidence="1">
    <location>
        <begin position="1"/>
        <end position="22"/>
    </location>
</feature>
<evidence type="ECO:0000256" key="1">
    <source>
        <dbReference type="SAM" id="MobiDB-lite"/>
    </source>
</evidence>
<comment type="caution">
    <text evidence="2">The sequence shown here is derived from an EMBL/GenBank/DDBJ whole genome shotgun (WGS) entry which is preliminary data.</text>
</comment>
<feature type="compositionally biased region" description="Low complexity" evidence="1">
    <location>
        <begin position="380"/>
        <end position="393"/>
    </location>
</feature>
<feature type="compositionally biased region" description="Polar residues" evidence="1">
    <location>
        <begin position="428"/>
        <end position="450"/>
    </location>
</feature>
<evidence type="ECO:0000313" key="2">
    <source>
        <dbReference type="EMBL" id="KAK7056150.1"/>
    </source>
</evidence>
<feature type="compositionally biased region" description="Pro residues" evidence="1">
    <location>
        <begin position="417"/>
        <end position="427"/>
    </location>
</feature>
<organism evidence="2 3">
    <name type="scientific">Favolaschia claudopus</name>
    <dbReference type="NCBI Taxonomy" id="2862362"/>
    <lineage>
        <taxon>Eukaryota</taxon>
        <taxon>Fungi</taxon>
        <taxon>Dikarya</taxon>
        <taxon>Basidiomycota</taxon>
        <taxon>Agaricomycotina</taxon>
        <taxon>Agaricomycetes</taxon>
        <taxon>Agaricomycetidae</taxon>
        <taxon>Agaricales</taxon>
        <taxon>Marasmiineae</taxon>
        <taxon>Mycenaceae</taxon>
        <taxon>Favolaschia</taxon>
    </lineage>
</organism>